<evidence type="ECO:0000256" key="1">
    <source>
        <dbReference type="SAM" id="MobiDB-lite"/>
    </source>
</evidence>
<feature type="compositionally biased region" description="Polar residues" evidence="1">
    <location>
        <begin position="83"/>
        <end position="100"/>
    </location>
</feature>
<dbReference type="GO" id="GO:1990817">
    <property type="term" value="F:poly(A) RNA polymerase activity"/>
    <property type="evidence" value="ECO:0007669"/>
    <property type="project" value="InterPro"/>
</dbReference>
<sequence length="662" mass="71708">MYQQIYGHGQAGGFPLPFPAGALTFPGTMAFQTGIPYAQQLPMLGPLIGHGQLIMPGAVQFYGQYVPQPNQTQGYMQAPGPPTSNLGGRRSPSTQAAHTGQTRKRDYGGAGGGDGSREEHRRHFTEAPAGVRSDHRRSAMNESGHPTGRGSGNCDLGQRRNDGAGPEPESWAAGTSGRRTNGEDGRAAGGERGEELVKEGQWITDTEGRAASHGGRSSQQQQQQKQLEHYQQQEQGRPYEQQQQQQRANGKGTAKDRAAGGHGNDRNHAIVSAAGGAASAAARGGADHRPVSAFGGAAAATGSGGSTGREGRPRPEQPRVYAILGRNIQEMVDEISPTTEDVMEKEQVLQFVRQAAQDAFPEYRGTLRVEPFGSYMCGLGTKSSDIDVVLVGMVEPSATLGFYSRDERPRVARLLDRLTPHLRSWLSISKLIAIKHARVPILKISTSRGVSVDISVAGMSGPKAAEYIRQQVSAFPALRPLVLVLKSYMREQDLGEVAKGGISSYGLTYMVMAHLMEECRRGSDTTDLGTLLHSLFRRYGRSFDVATMAVSVGQGGLIPRHMLMGGDIWQWDRITTIDPLTGRNVTEGTFRSQEVLNAFARADTYLSAWVRRKDKDLPWNANILAPLISPVPDEDEEEYVQEYAPPANGAQLGKRARSQEIK</sequence>
<dbReference type="SUPFAM" id="SSF81301">
    <property type="entry name" value="Nucleotidyltransferase"/>
    <property type="match status" value="1"/>
</dbReference>
<dbReference type="GO" id="GO:0031499">
    <property type="term" value="C:TRAMP complex"/>
    <property type="evidence" value="ECO:0007669"/>
    <property type="project" value="TreeGrafter"/>
</dbReference>
<feature type="region of interest" description="Disordered" evidence="1">
    <location>
        <begin position="281"/>
        <end position="316"/>
    </location>
</feature>
<dbReference type="InterPro" id="IPR043519">
    <property type="entry name" value="NT_sf"/>
</dbReference>
<feature type="compositionally biased region" description="Basic and acidic residues" evidence="1">
    <location>
        <begin position="115"/>
        <end position="125"/>
    </location>
</feature>
<dbReference type="InterPro" id="IPR045862">
    <property type="entry name" value="Trf4-like"/>
</dbReference>
<reference evidence="3" key="1">
    <citation type="journal article" date="2021" name="Proc. Natl. Acad. Sci. U.S.A.">
        <title>Three genomes in the algal genus Volvox reveal the fate of a haploid sex-determining region after a transition to homothallism.</title>
        <authorList>
            <person name="Yamamoto K."/>
            <person name="Hamaji T."/>
            <person name="Kawai-Toyooka H."/>
            <person name="Matsuzaki R."/>
            <person name="Takahashi F."/>
            <person name="Nishimura Y."/>
            <person name="Kawachi M."/>
            <person name="Noguchi H."/>
            <person name="Minakuchi Y."/>
            <person name="Umen J.G."/>
            <person name="Toyoda A."/>
            <person name="Nozaki H."/>
        </authorList>
    </citation>
    <scope>NUCLEOTIDE SEQUENCE</scope>
    <source>
        <strain evidence="3">NIES-3780</strain>
    </source>
</reference>
<dbReference type="GO" id="GO:0005730">
    <property type="term" value="C:nucleolus"/>
    <property type="evidence" value="ECO:0007669"/>
    <property type="project" value="TreeGrafter"/>
</dbReference>
<accession>A0A8J4BMC2</accession>
<feature type="region of interest" description="Disordered" evidence="1">
    <location>
        <begin position="72"/>
        <end position="268"/>
    </location>
</feature>
<dbReference type="Proteomes" id="UP000747399">
    <property type="component" value="Unassembled WGS sequence"/>
</dbReference>
<name>A0A8J4BMC2_9CHLO</name>
<dbReference type="AlphaFoldDB" id="A0A8J4BMC2"/>
<evidence type="ECO:0000259" key="2">
    <source>
        <dbReference type="Pfam" id="PF22600"/>
    </source>
</evidence>
<dbReference type="Gene3D" id="3.30.460.10">
    <property type="entry name" value="Beta Polymerase, domain 2"/>
    <property type="match status" value="1"/>
</dbReference>
<comment type="caution">
    <text evidence="3">The sequence shown here is derived from an EMBL/GenBank/DDBJ whole genome shotgun (WGS) entry which is preliminary data.</text>
</comment>
<dbReference type="GO" id="GO:0046872">
    <property type="term" value="F:metal ion binding"/>
    <property type="evidence" value="ECO:0007669"/>
    <property type="project" value="UniProtKB-KW"/>
</dbReference>
<dbReference type="EMBL" id="BNCO01000046">
    <property type="protein sequence ID" value="GIL61579.1"/>
    <property type="molecule type" value="Genomic_DNA"/>
</dbReference>
<evidence type="ECO:0000313" key="4">
    <source>
        <dbReference type="Proteomes" id="UP000747399"/>
    </source>
</evidence>
<keyword evidence="4" id="KW-1185">Reference proteome</keyword>
<protein>
    <recommendedName>
        <fullName evidence="2">Poly(A) RNA polymerase mitochondrial-like central palm domain-containing protein</fullName>
    </recommendedName>
</protein>
<feature type="compositionally biased region" description="Basic and acidic residues" evidence="1">
    <location>
        <begin position="180"/>
        <end position="198"/>
    </location>
</feature>
<organism evidence="3 4">
    <name type="scientific">Volvox africanus</name>
    <dbReference type="NCBI Taxonomy" id="51714"/>
    <lineage>
        <taxon>Eukaryota</taxon>
        <taxon>Viridiplantae</taxon>
        <taxon>Chlorophyta</taxon>
        <taxon>core chlorophytes</taxon>
        <taxon>Chlorophyceae</taxon>
        <taxon>CS clade</taxon>
        <taxon>Chlamydomonadales</taxon>
        <taxon>Volvocaceae</taxon>
        <taxon>Volvox</taxon>
    </lineage>
</organism>
<dbReference type="CDD" id="cd05402">
    <property type="entry name" value="NT_PAP_TUTase"/>
    <property type="match status" value="1"/>
</dbReference>
<dbReference type="GO" id="GO:0003729">
    <property type="term" value="F:mRNA binding"/>
    <property type="evidence" value="ECO:0007669"/>
    <property type="project" value="TreeGrafter"/>
</dbReference>
<feature type="domain" description="Poly(A) RNA polymerase mitochondrial-like central palm" evidence="2">
    <location>
        <begin position="325"/>
        <end position="466"/>
    </location>
</feature>
<feature type="compositionally biased region" description="Basic and acidic residues" evidence="1">
    <location>
        <begin position="253"/>
        <end position="268"/>
    </location>
</feature>
<proteinExistence type="predicted"/>
<dbReference type="Gene3D" id="1.10.1410.10">
    <property type="match status" value="1"/>
</dbReference>
<gene>
    <name evidence="3" type="ORF">Vafri_16027</name>
</gene>
<evidence type="ECO:0000313" key="3">
    <source>
        <dbReference type="EMBL" id="GIL61579.1"/>
    </source>
</evidence>
<dbReference type="GO" id="GO:0043634">
    <property type="term" value="P:polyadenylation-dependent ncRNA catabolic process"/>
    <property type="evidence" value="ECO:0007669"/>
    <property type="project" value="TreeGrafter"/>
</dbReference>
<dbReference type="SUPFAM" id="SSF81631">
    <property type="entry name" value="PAP/OAS1 substrate-binding domain"/>
    <property type="match status" value="1"/>
</dbReference>
<feature type="compositionally biased region" description="Low complexity" evidence="1">
    <location>
        <begin position="219"/>
        <end position="247"/>
    </location>
</feature>
<feature type="region of interest" description="Disordered" evidence="1">
    <location>
        <begin position="635"/>
        <end position="662"/>
    </location>
</feature>
<dbReference type="PANTHER" id="PTHR23092:SF15">
    <property type="entry name" value="INACTIVE NON-CANONICAL POLY(A) RNA POLYMERASE PROTEIN TRF4-2-RELATED"/>
    <property type="match status" value="1"/>
</dbReference>
<dbReference type="GO" id="GO:0031123">
    <property type="term" value="P:RNA 3'-end processing"/>
    <property type="evidence" value="ECO:0007669"/>
    <property type="project" value="TreeGrafter"/>
</dbReference>
<dbReference type="PANTHER" id="PTHR23092">
    <property type="entry name" value="POLY(A) RNA POLYMERASE"/>
    <property type="match status" value="1"/>
</dbReference>
<dbReference type="InterPro" id="IPR054708">
    <property type="entry name" value="MTPAP-like_central"/>
</dbReference>
<dbReference type="Pfam" id="PF22600">
    <property type="entry name" value="MTPAP-like_central"/>
    <property type="match status" value="1"/>
</dbReference>